<protein>
    <submittedName>
        <fullName evidence="5">1-acyl-sn-glycerol-3-phosphate acyltransferase</fullName>
    </submittedName>
</protein>
<dbReference type="AlphaFoldDB" id="A0A1I3NVV6"/>
<comment type="pathway">
    <text evidence="1">Lipid metabolism.</text>
</comment>
<name>A0A1I3NVV6_9FLAO</name>
<feature type="domain" description="Phospholipid/glycerol acyltransferase" evidence="4">
    <location>
        <begin position="45"/>
        <end position="156"/>
    </location>
</feature>
<evidence type="ECO:0000256" key="3">
    <source>
        <dbReference type="ARBA" id="ARBA00023315"/>
    </source>
</evidence>
<accession>A0A1I3NVV6</accession>
<dbReference type="Pfam" id="PF01553">
    <property type="entry name" value="Acyltransferase"/>
    <property type="match status" value="1"/>
</dbReference>
<evidence type="ECO:0000256" key="1">
    <source>
        <dbReference type="ARBA" id="ARBA00005189"/>
    </source>
</evidence>
<dbReference type="SMART" id="SM00563">
    <property type="entry name" value="PlsC"/>
    <property type="match status" value="1"/>
</dbReference>
<dbReference type="PANTHER" id="PTHR10434:SF9">
    <property type="entry name" value="PHOSPHOLIPID_GLYCEROL ACYLTRANSFERASE DOMAIN-CONTAINING PROTEIN"/>
    <property type="match status" value="1"/>
</dbReference>
<evidence type="ECO:0000259" key="4">
    <source>
        <dbReference type="SMART" id="SM00563"/>
    </source>
</evidence>
<dbReference type="GO" id="GO:0003841">
    <property type="term" value="F:1-acylglycerol-3-phosphate O-acyltransferase activity"/>
    <property type="evidence" value="ECO:0007669"/>
    <property type="project" value="TreeGrafter"/>
</dbReference>
<dbReference type="EMBL" id="FORQ01000005">
    <property type="protein sequence ID" value="SFJ13252.1"/>
    <property type="molecule type" value="Genomic_DNA"/>
</dbReference>
<keyword evidence="2 5" id="KW-0808">Transferase</keyword>
<evidence type="ECO:0000313" key="6">
    <source>
        <dbReference type="Proteomes" id="UP000242560"/>
    </source>
</evidence>
<gene>
    <name evidence="5" type="ORF">SAMN05421638_2253</name>
</gene>
<proteinExistence type="predicted"/>
<organism evidence="5 6">
    <name type="scientific">Kaistella treverensis</name>
    <dbReference type="NCBI Taxonomy" id="631455"/>
    <lineage>
        <taxon>Bacteria</taxon>
        <taxon>Pseudomonadati</taxon>
        <taxon>Bacteroidota</taxon>
        <taxon>Flavobacteriia</taxon>
        <taxon>Flavobacteriales</taxon>
        <taxon>Weeksellaceae</taxon>
        <taxon>Chryseobacterium group</taxon>
        <taxon>Kaistella</taxon>
    </lineage>
</organism>
<keyword evidence="6" id="KW-1185">Reference proteome</keyword>
<sequence>MLPASLPDLTENSIFMKKLLAKLILKLVGWKVVLEGDVDNLDRCILVVAPHTSNGEYLLGNLAYWSMGKKLKVIIKDAHTKAWYGFIVKAIGGIGIDRSQKNDLVKFVVDLFKKEDFSLVITPEGTRSRVPKWRKGFYHMALAAKVPIVYAAGDFKEKIMYLGKKISVEELESRSYEEIMTDMEQYYKKITPKYPENWNPKIF</sequence>
<dbReference type="SUPFAM" id="SSF69593">
    <property type="entry name" value="Glycerol-3-phosphate (1)-acyltransferase"/>
    <property type="match status" value="1"/>
</dbReference>
<keyword evidence="3 5" id="KW-0012">Acyltransferase</keyword>
<dbReference type="PANTHER" id="PTHR10434">
    <property type="entry name" value="1-ACYL-SN-GLYCEROL-3-PHOSPHATE ACYLTRANSFERASE"/>
    <property type="match status" value="1"/>
</dbReference>
<evidence type="ECO:0000256" key="2">
    <source>
        <dbReference type="ARBA" id="ARBA00022679"/>
    </source>
</evidence>
<dbReference type="InterPro" id="IPR002123">
    <property type="entry name" value="Plipid/glycerol_acylTrfase"/>
</dbReference>
<dbReference type="GO" id="GO:0006654">
    <property type="term" value="P:phosphatidic acid biosynthetic process"/>
    <property type="evidence" value="ECO:0007669"/>
    <property type="project" value="TreeGrafter"/>
</dbReference>
<reference evidence="6" key="1">
    <citation type="submission" date="2016-10" db="EMBL/GenBank/DDBJ databases">
        <authorList>
            <person name="Varghese N."/>
            <person name="Submissions S."/>
        </authorList>
    </citation>
    <scope>NUCLEOTIDE SEQUENCE [LARGE SCALE GENOMIC DNA]</scope>
    <source>
        <strain evidence="6">DSM 22251</strain>
    </source>
</reference>
<evidence type="ECO:0000313" key="5">
    <source>
        <dbReference type="EMBL" id="SFJ13252.1"/>
    </source>
</evidence>
<dbReference type="Proteomes" id="UP000242560">
    <property type="component" value="Unassembled WGS sequence"/>
</dbReference>